<proteinExistence type="predicted"/>
<organism evidence="2 3">
    <name type="scientific">Aspergillus tamarii</name>
    <dbReference type="NCBI Taxonomy" id="41984"/>
    <lineage>
        <taxon>Eukaryota</taxon>
        <taxon>Fungi</taxon>
        <taxon>Dikarya</taxon>
        <taxon>Ascomycota</taxon>
        <taxon>Pezizomycotina</taxon>
        <taxon>Eurotiomycetes</taxon>
        <taxon>Eurotiomycetidae</taxon>
        <taxon>Eurotiales</taxon>
        <taxon>Aspergillaceae</taxon>
        <taxon>Aspergillus</taxon>
        <taxon>Aspergillus subgen. Circumdati</taxon>
    </lineage>
</organism>
<evidence type="ECO:0000313" key="3">
    <source>
        <dbReference type="Proteomes" id="UP000326950"/>
    </source>
</evidence>
<feature type="compositionally biased region" description="Pro residues" evidence="1">
    <location>
        <begin position="329"/>
        <end position="339"/>
    </location>
</feature>
<dbReference type="OrthoDB" id="4526873at2759"/>
<keyword evidence="3" id="KW-1185">Reference proteome</keyword>
<sequence>MNAPWRWLNTGGEDEGECAKAGTVDAPVSKICFSEKGMGANIITTFKVIWANEKESATYGYTHGATKTVLELRYGEFFKRNETLLDNGGKDQVLQWLERNHQQGQAGQCRLRKSPCWPQCTAEVYSGLCVGFQAHLNQKKSVLNKGGIVLLNNIQHIVIKMKYIDLPNTDIQYVLVDDTTDKNDGETPIRVQWTKAIELTNKTSTLKTSVEELGVTTTVLGTVFGISPEINTSYTATDEASNSTSYSKVTSTALSPSYQVPAGRKYSRTTMYSKGVFKVQFRPQCTSITNSGVTVQWPERPAQDAFGVASGNLHIRISNITNNPKGSPVDPPPYSEPVP</sequence>
<dbReference type="EMBL" id="ML738699">
    <property type="protein sequence ID" value="KAE8158266.1"/>
    <property type="molecule type" value="Genomic_DNA"/>
</dbReference>
<dbReference type="Proteomes" id="UP000326950">
    <property type="component" value="Unassembled WGS sequence"/>
</dbReference>
<accession>A0A5N6UID1</accession>
<reference evidence="2 3" key="1">
    <citation type="submission" date="2019-04" db="EMBL/GenBank/DDBJ databases">
        <title>Friends and foes A comparative genomics study of 23 Aspergillus species from section Flavi.</title>
        <authorList>
            <consortium name="DOE Joint Genome Institute"/>
            <person name="Kjaerbolling I."/>
            <person name="Vesth T."/>
            <person name="Frisvad J.C."/>
            <person name="Nybo J.L."/>
            <person name="Theobald S."/>
            <person name="Kildgaard S."/>
            <person name="Isbrandt T."/>
            <person name="Kuo A."/>
            <person name="Sato A."/>
            <person name="Lyhne E.K."/>
            <person name="Kogle M.E."/>
            <person name="Wiebenga A."/>
            <person name="Kun R.S."/>
            <person name="Lubbers R.J."/>
            <person name="Makela M.R."/>
            <person name="Barry K."/>
            <person name="Chovatia M."/>
            <person name="Clum A."/>
            <person name="Daum C."/>
            <person name="Haridas S."/>
            <person name="He G."/>
            <person name="LaButti K."/>
            <person name="Lipzen A."/>
            <person name="Mondo S."/>
            <person name="Riley R."/>
            <person name="Salamov A."/>
            <person name="Simmons B.A."/>
            <person name="Magnuson J.K."/>
            <person name="Henrissat B."/>
            <person name="Mortensen U.H."/>
            <person name="Larsen T.O."/>
            <person name="Devries R.P."/>
            <person name="Grigoriev I.V."/>
            <person name="Machida M."/>
            <person name="Baker S.E."/>
            <person name="Andersen M.R."/>
        </authorList>
    </citation>
    <scope>NUCLEOTIDE SEQUENCE [LARGE SCALE GENOMIC DNA]</scope>
    <source>
        <strain evidence="2 3">CBS 117626</strain>
    </source>
</reference>
<evidence type="ECO:0000256" key="1">
    <source>
        <dbReference type="SAM" id="MobiDB-lite"/>
    </source>
</evidence>
<dbReference type="AlphaFoldDB" id="A0A5N6UID1"/>
<protein>
    <submittedName>
        <fullName evidence="2">Uncharacterized protein</fullName>
    </submittedName>
</protein>
<feature type="region of interest" description="Disordered" evidence="1">
    <location>
        <begin position="319"/>
        <end position="339"/>
    </location>
</feature>
<evidence type="ECO:0000313" key="2">
    <source>
        <dbReference type="EMBL" id="KAE8158266.1"/>
    </source>
</evidence>
<name>A0A5N6UID1_ASPTM</name>
<gene>
    <name evidence="2" type="ORF">BDV40DRAFT_304338</name>
</gene>